<protein>
    <recommendedName>
        <fullName evidence="10">SART-1 protein</fullName>
    </recommendedName>
</protein>
<feature type="compositionally biased region" description="Basic and acidic residues" evidence="7">
    <location>
        <begin position="316"/>
        <end position="325"/>
    </location>
</feature>
<feature type="region of interest" description="Disordered" evidence="7">
    <location>
        <begin position="567"/>
        <end position="592"/>
    </location>
</feature>
<reference evidence="8 9" key="2">
    <citation type="journal article" date="2012" name="Open Biol.">
        <title>Characteristics of nucleosomes and linker DNA regions on the genome of the basidiomycete Mixia osmundae revealed by mono- and dinucleosome mapping.</title>
        <authorList>
            <person name="Nishida H."/>
            <person name="Kondo S."/>
            <person name="Matsumoto T."/>
            <person name="Suzuki Y."/>
            <person name="Yoshikawa H."/>
            <person name="Taylor T.D."/>
            <person name="Sugiyama J."/>
        </authorList>
    </citation>
    <scope>NUCLEOTIDE SEQUENCE [LARGE SCALE GENOMIC DNA]</scope>
    <source>
        <strain evidence="9">CBS 9802 / IAM 14324 / JCM 22182 / KY 12970</strain>
    </source>
</reference>
<dbReference type="EMBL" id="BABT02000150">
    <property type="protein sequence ID" value="GAA98351.1"/>
    <property type="molecule type" value="Genomic_DNA"/>
</dbReference>
<dbReference type="PANTHER" id="PTHR14152:SF5">
    <property type="entry name" value="U4_U6.U5 TRI-SNRNP-ASSOCIATED PROTEIN 1"/>
    <property type="match status" value="1"/>
</dbReference>
<evidence type="ECO:0000256" key="3">
    <source>
        <dbReference type="ARBA" id="ARBA00022664"/>
    </source>
</evidence>
<evidence type="ECO:0000256" key="7">
    <source>
        <dbReference type="SAM" id="MobiDB-lite"/>
    </source>
</evidence>
<feature type="region of interest" description="Disordered" evidence="7">
    <location>
        <begin position="696"/>
        <end position="813"/>
    </location>
</feature>
<evidence type="ECO:0000313" key="8">
    <source>
        <dbReference type="EMBL" id="GAA98351.1"/>
    </source>
</evidence>
<dbReference type="GO" id="GO:0000481">
    <property type="term" value="P:maturation of 5S rRNA"/>
    <property type="evidence" value="ECO:0007669"/>
    <property type="project" value="TreeGrafter"/>
</dbReference>
<feature type="compositionally biased region" description="Basic residues" evidence="7">
    <location>
        <begin position="303"/>
        <end position="315"/>
    </location>
</feature>
<evidence type="ECO:0000256" key="6">
    <source>
        <dbReference type="SAM" id="Coils"/>
    </source>
</evidence>
<dbReference type="GO" id="GO:0045292">
    <property type="term" value="P:mRNA cis splicing, via spliceosome"/>
    <property type="evidence" value="ECO:0007669"/>
    <property type="project" value="TreeGrafter"/>
</dbReference>
<evidence type="ECO:0000256" key="2">
    <source>
        <dbReference type="ARBA" id="ARBA00006076"/>
    </source>
</evidence>
<keyword evidence="6" id="KW-0175">Coiled coil</keyword>
<evidence type="ECO:0008006" key="10">
    <source>
        <dbReference type="Google" id="ProtNLM"/>
    </source>
</evidence>
<accession>G7E691</accession>
<dbReference type="OMA" id="KRRDYTG"/>
<keyword evidence="9" id="KW-1185">Reference proteome</keyword>
<dbReference type="Pfam" id="PF19252">
    <property type="entry name" value="HIND"/>
    <property type="match status" value="1"/>
</dbReference>
<feature type="region of interest" description="Disordered" evidence="7">
    <location>
        <begin position="400"/>
        <end position="425"/>
    </location>
</feature>
<evidence type="ECO:0000256" key="4">
    <source>
        <dbReference type="ARBA" id="ARBA00023187"/>
    </source>
</evidence>
<feature type="region of interest" description="Disordered" evidence="7">
    <location>
        <begin position="298"/>
        <end position="356"/>
    </location>
</feature>
<gene>
    <name evidence="8" type="primary">Mo05037</name>
    <name evidence="8" type="ORF">E5Q_05037</name>
</gene>
<feature type="compositionally biased region" description="Polar residues" evidence="7">
    <location>
        <begin position="737"/>
        <end position="747"/>
    </location>
</feature>
<dbReference type="GO" id="GO:0046540">
    <property type="term" value="C:U4/U6 x U5 tri-snRNP complex"/>
    <property type="evidence" value="ECO:0007669"/>
    <property type="project" value="InterPro"/>
</dbReference>
<dbReference type="PANTHER" id="PTHR14152">
    <property type="entry name" value="SQUAMOUS CELL CARCINOMA ANTIGEN RECOGNISED BY CYTOTOXIC T LYMPHOCYTES"/>
    <property type="match status" value="1"/>
</dbReference>
<comment type="caution">
    <text evidence="8">The sequence shown here is derived from an EMBL/GenBank/DDBJ whole genome shotgun (WGS) entry which is preliminary data.</text>
</comment>
<keyword evidence="3" id="KW-0507">mRNA processing</keyword>
<dbReference type="HOGENOM" id="CLU_009379_2_1_1"/>
<feature type="compositionally biased region" description="Basic and acidic residues" evidence="7">
    <location>
        <begin position="338"/>
        <end position="349"/>
    </location>
</feature>
<proteinExistence type="inferred from homology"/>
<feature type="compositionally biased region" description="Basic and acidic residues" evidence="7">
    <location>
        <begin position="464"/>
        <end position="475"/>
    </location>
</feature>
<dbReference type="InterPro" id="IPR045347">
    <property type="entry name" value="HIND"/>
</dbReference>
<dbReference type="InParanoid" id="G7E691"/>
<feature type="region of interest" description="Disordered" evidence="7">
    <location>
        <begin position="114"/>
        <end position="137"/>
    </location>
</feature>
<dbReference type="STRING" id="764103.G7E691"/>
<feature type="region of interest" description="Disordered" evidence="7">
    <location>
        <begin position="537"/>
        <end position="556"/>
    </location>
</feature>
<dbReference type="AlphaFoldDB" id="G7E691"/>
<feature type="coiled-coil region" evidence="6">
    <location>
        <begin position="38"/>
        <end position="78"/>
    </location>
</feature>
<sequence>MTDATGRESLTLAETNKVRESLGLAPLADGDPSSPATLNEAELKVAEAESNYAARKAEEAQERAAKEAQTRLDKIRTKRELAARLKGKTLAESQADAEEEDTLSWLKKSRVRQRENADRLAREASRSLALKEKEQREAASKYTEQDLKGIKVSHDIDQFDSLGEEGIILTLKDGAILDGGDDELHNLNLEENAKHDERVKSKQKKSAYTGYDDEEFLEDDEDLRKPGASTRKVLSKYDEDINGKEQSGFRLGGEESQSAQAIQARQLAKNAAANDHTRRRVDLSFIKNLEASDYLQEGEKGFKVKKRRPKPKATRKTSDDLEADIRPSLASISAGLPAEDKMQVEEHKSTAARRRQVEALDESTLVDDDELQAALARQRRAQLKRRPVLRAEEIASQVLEEKTARATPDAVMRDPNEDSSGGLIFDDTTEFVKGISLERAAAQPARRPRVKSETPQEMLVDSTEEVKRVNIKDLIEAGELDPDTEMQLASQAEEGEEQEGIKVEEDEALPSTANEKLVSGGMAATLALLRQRGLVKPMTDEERKADEDSRQKSRWIAERRLEELQRLQERAASRAAGTSKDQHQREYENRQREIAAARQSLDSFRDYKPNVNIQYTDEFGRSMTPKEAWKALSHHFHGKGSGTAKRAKRLKQIEEERKREAMAASDTPLSTMNAFAARQERLGSATMVLSVGNRDAAPMTDNFADTLRSGKTAPKRTKESKASGQPAIIAQDAIVNLTPTLATQPGTIESRDDSPKPKAGFRSIKAAPAFMPHSVNRSAQRASTPPPSVVEEASSAKRKAEGEVDDTPPAKRR</sequence>
<keyword evidence="5" id="KW-0539">Nucleus</keyword>
<name>G7E691_MIXOS</name>
<dbReference type="Pfam" id="PF03343">
    <property type="entry name" value="SART-1"/>
    <property type="match status" value="1"/>
</dbReference>
<comment type="subcellular location">
    <subcellularLocation>
        <location evidence="1">Nucleus</location>
    </subcellularLocation>
</comment>
<dbReference type="Proteomes" id="UP000009131">
    <property type="component" value="Unassembled WGS sequence"/>
</dbReference>
<dbReference type="FunCoup" id="G7E691">
    <property type="interactions" value="656"/>
</dbReference>
<dbReference type="eggNOG" id="KOG2217">
    <property type="taxonomic scope" value="Eukaryota"/>
</dbReference>
<feature type="compositionally biased region" description="Basic and acidic residues" evidence="7">
    <location>
        <begin position="538"/>
        <end position="556"/>
    </location>
</feature>
<dbReference type="RefSeq" id="XP_014569137.1">
    <property type="nucleotide sequence ID" value="XM_014713651.1"/>
</dbReference>
<reference evidence="8 9" key="1">
    <citation type="journal article" date="2011" name="J. Gen. Appl. Microbiol.">
        <title>Draft genome sequencing of the enigmatic basidiomycete Mixia osmundae.</title>
        <authorList>
            <person name="Nishida H."/>
            <person name="Nagatsuka Y."/>
            <person name="Sugiyama J."/>
        </authorList>
    </citation>
    <scope>NUCLEOTIDE SEQUENCE [LARGE SCALE GENOMIC DNA]</scope>
    <source>
        <strain evidence="9">CBS 9802 / IAM 14324 / JCM 22182 / KY 12970</strain>
    </source>
</reference>
<feature type="region of interest" description="Disordered" evidence="7">
    <location>
        <begin position="438"/>
        <end position="510"/>
    </location>
</feature>
<feature type="compositionally biased region" description="Acidic residues" evidence="7">
    <location>
        <begin position="493"/>
        <end position="508"/>
    </location>
</feature>
<keyword evidence="4" id="KW-0508">mRNA splicing</keyword>
<dbReference type="OrthoDB" id="5583at2759"/>
<dbReference type="InterPro" id="IPR005011">
    <property type="entry name" value="SNU66/SART1"/>
</dbReference>
<evidence type="ECO:0000256" key="1">
    <source>
        <dbReference type="ARBA" id="ARBA00004123"/>
    </source>
</evidence>
<feature type="compositionally biased region" description="Basic and acidic residues" evidence="7">
    <location>
        <begin position="580"/>
        <end position="592"/>
    </location>
</feature>
<organism evidence="8 9">
    <name type="scientific">Mixia osmundae (strain CBS 9802 / IAM 14324 / JCM 22182 / KY 12970)</name>
    <dbReference type="NCBI Taxonomy" id="764103"/>
    <lineage>
        <taxon>Eukaryota</taxon>
        <taxon>Fungi</taxon>
        <taxon>Dikarya</taxon>
        <taxon>Basidiomycota</taxon>
        <taxon>Pucciniomycotina</taxon>
        <taxon>Mixiomycetes</taxon>
        <taxon>Mixiales</taxon>
        <taxon>Mixiaceae</taxon>
        <taxon>Mixia</taxon>
    </lineage>
</organism>
<comment type="similarity">
    <text evidence="2">Belongs to the SNU66/SART1 family.</text>
</comment>
<evidence type="ECO:0000313" key="9">
    <source>
        <dbReference type="Proteomes" id="UP000009131"/>
    </source>
</evidence>
<evidence type="ECO:0000256" key="5">
    <source>
        <dbReference type="ARBA" id="ARBA00023242"/>
    </source>
</evidence>